<keyword evidence="3" id="KW-0963">Cytoplasm</keyword>
<dbReference type="STRING" id="1379680.GCA_001612615_03327"/>
<protein>
    <submittedName>
        <fullName evidence="5">EspG family protein</fullName>
    </submittedName>
</protein>
<gene>
    <name evidence="5" type="ORF">SAMN04244553_3727</name>
</gene>
<organism evidence="5 6">
    <name type="scientific">Nocardia amikacinitolerans</name>
    <dbReference type="NCBI Taxonomy" id="756689"/>
    <lineage>
        <taxon>Bacteria</taxon>
        <taxon>Bacillati</taxon>
        <taxon>Actinomycetota</taxon>
        <taxon>Actinomycetes</taxon>
        <taxon>Mycobacteriales</taxon>
        <taxon>Nocardiaceae</taxon>
        <taxon>Nocardia</taxon>
    </lineage>
</organism>
<reference evidence="5 6" key="1">
    <citation type="submission" date="2017-09" db="EMBL/GenBank/DDBJ databases">
        <authorList>
            <person name="Ehlers B."/>
            <person name="Leendertz F.H."/>
        </authorList>
    </citation>
    <scope>NUCLEOTIDE SEQUENCE [LARGE SCALE GENOMIC DNA]</scope>
    <source>
        <strain evidence="5 6">DSM 45537</strain>
    </source>
</reference>
<dbReference type="RefSeq" id="WP_097245921.1">
    <property type="nucleotide sequence ID" value="NZ_JAMTCW010000010.1"/>
</dbReference>
<keyword evidence="6" id="KW-1185">Reference proteome</keyword>
<keyword evidence="4" id="KW-0143">Chaperone</keyword>
<dbReference type="AlphaFoldDB" id="A0A285LK92"/>
<name>A0A285LK92_9NOCA</name>
<evidence type="ECO:0000256" key="3">
    <source>
        <dbReference type="ARBA" id="ARBA00022490"/>
    </source>
</evidence>
<proteinExistence type="inferred from homology"/>
<dbReference type="InterPro" id="IPR025734">
    <property type="entry name" value="EspG"/>
</dbReference>
<dbReference type="Pfam" id="PF14011">
    <property type="entry name" value="ESX-1_EspG"/>
    <property type="match status" value="1"/>
</dbReference>
<dbReference type="OrthoDB" id="4532341at2"/>
<accession>A0A285LK92</accession>
<evidence type="ECO:0000256" key="4">
    <source>
        <dbReference type="ARBA" id="ARBA00023186"/>
    </source>
</evidence>
<sequence length="254" mass="29594">MTEWRWQLDGLAFGIAMEAMGRDRLPYPLSFRPEFMESQADFERLRMRTAQRLQTIFDERLHRALTVLLEPQVRIEIHGFYGPELKQVVRMHAGIVDQVATIAVQQPGPDREHGRDVVLTMCYSHMVVSEIAARLPRCRGGAHHPFSARRTDLDQPLYSRHPTRLSRTEEVNRFFRRPRNGAGEITVYPGIAYDARPTLDGHAFIWLDYPDDGRYLLVNHGRNDFDIAPGPPDEIMRQLQQRIDVVNRERTHTW</sequence>
<comment type="subcellular location">
    <subcellularLocation>
        <location evidence="1">Cytoplasm</location>
    </subcellularLocation>
</comment>
<evidence type="ECO:0000256" key="1">
    <source>
        <dbReference type="ARBA" id="ARBA00004496"/>
    </source>
</evidence>
<evidence type="ECO:0000313" key="6">
    <source>
        <dbReference type="Proteomes" id="UP000219565"/>
    </source>
</evidence>
<evidence type="ECO:0000313" key="5">
    <source>
        <dbReference type="EMBL" id="SNY85302.1"/>
    </source>
</evidence>
<comment type="similarity">
    <text evidence="2">Belongs to the EspG family.</text>
</comment>
<evidence type="ECO:0000256" key="2">
    <source>
        <dbReference type="ARBA" id="ARBA00006411"/>
    </source>
</evidence>
<dbReference type="EMBL" id="OBEG01000003">
    <property type="protein sequence ID" value="SNY85302.1"/>
    <property type="molecule type" value="Genomic_DNA"/>
</dbReference>
<dbReference type="Proteomes" id="UP000219565">
    <property type="component" value="Unassembled WGS sequence"/>
</dbReference>